<reference evidence="2" key="1">
    <citation type="submission" date="2020-06" db="EMBL/GenBank/DDBJ databases">
        <title>Draft genome sequences of strains closely related to Aspergillus parafelis and Aspergillus hiratsukae.</title>
        <authorList>
            <person name="Dos Santos R.A.C."/>
            <person name="Rivero-Menendez O."/>
            <person name="Steenwyk J.L."/>
            <person name="Mead M.E."/>
            <person name="Goldman G.H."/>
            <person name="Alastruey-Izquierdo A."/>
            <person name="Rokas A."/>
        </authorList>
    </citation>
    <scope>NUCLEOTIDE SEQUENCE</scope>
    <source>
        <strain evidence="2">CNM-CM5623</strain>
        <strain evidence="3">CNM-CM7691</strain>
    </source>
</reference>
<dbReference type="AlphaFoldDB" id="A0A8H6QA12"/>
<dbReference type="Proteomes" id="UP000641853">
    <property type="component" value="Unassembled WGS sequence"/>
</dbReference>
<keyword evidence="4" id="KW-1185">Reference proteome</keyword>
<feature type="transmembrane region" description="Helical" evidence="1">
    <location>
        <begin position="58"/>
        <end position="75"/>
    </location>
</feature>
<name>A0A8H6QA12_9EURO</name>
<sequence length="132" mass="13882">MSDDMNQGIEKSMRVAPAFFFVCGSLGGLSRTPAPPVTVRLAGGSLFRGLVTRSSGRSFFRLALFGSTAFILTGLPEDLEALSALRDIRAVLAVGIGGWHRLLALGLLLGLALLLGFLGLGLLVGLLLLTER</sequence>
<keyword evidence="1" id="KW-0812">Transmembrane</keyword>
<dbReference type="EMBL" id="JACBAE010001257">
    <property type="protein sequence ID" value="KAF7168783.1"/>
    <property type="molecule type" value="Genomic_DNA"/>
</dbReference>
<evidence type="ECO:0000313" key="4">
    <source>
        <dbReference type="Proteomes" id="UP000641853"/>
    </source>
</evidence>
<protein>
    <submittedName>
        <fullName evidence="2">Uncharacterized protein</fullName>
    </submittedName>
</protein>
<organism evidence="2 5">
    <name type="scientific">Aspergillus felis</name>
    <dbReference type="NCBI Taxonomy" id="1287682"/>
    <lineage>
        <taxon>Eukaryota</taxon>
        <taxon>Fungi</taxon>
        <taxon>Dikarya</taxon>
        <taxon>Ascomycota</taxon>
        <taxon>Pezizomycotina</taxon>
        <taxon>Eurotiomycetes</taxon>
        <taxon>Eurotiomycetidae</taxon>
        <taxon>Eurotiales</taxon>
        <taxon>Aspergillaceae</taxon>
        <taxon>Aspergillus</taxon>
        <taxon>Aspergillus subgen. Fumigati</taxon>
    </lineage>
</organism>
<gene>
    <name evidence="2" type="ORF">CNMCM5623_001676</name>
    <name evidence="3" type="ORF">CNMCM7691_002292</name>
</gene>
<feature type="transmembrane region" description="Helical" evidence="1">
    <location>
        <begin position="102"/>
        <end position="129"/>
    </location>
</feature>
<proteinExistence type="predicted"/>
<accession>A0A8H6QA12</accession>
<comment type="caution">
    <text evidence="2">The sequence shown here is derived from an EMBL/GenBank/DDBJ whole genome shotgun (WGS) entry which is preliminary data.</text>
</comment>
<keyword evidence="1" id="KW-0472">Membrane</keyword>
<evidence type="ECO:0000313" key="3">
    <source>
        <dbReference type="EMBL" id="KAF7182631.1"/>
    </source>
</evidence>
<dbReference type="Proteomes" id="UP000654922">
    <property type="component" value="Unassembled WGS sequence"/>
</dbReference>
<keyword evidence="1" id="KW-1133">Transmembrane helix</keyword>
<dbReference type="EMBL" id="JACBAG010001768">
    <property type="protein sequence ID" value="KAF7182631.1"/>
    <property type="molecule type" value="Genomic_DNA"/>
</dbReference>
<evidence type="ECO:0000313" key="2">
    <source>
        <dbReference type="EMBL" id="KAF7168783.1"/>
    </source>
</evidence>
<evidence type="ECO:0000313" key="5">
    <source>
        <dbReference type="Proteomes" id="UP000654922"/>
    </source>
</evidence>
<evidence type="ECO:0000256" key="1">
    <source>
        <dbReference type="SAM" id="Phobius"/>
    </source>
</evidence>